<evidence type="ECO:0000256" key="3">
    <source>
        <dbReference type="ARBA" id="ARBA00022741"/>
    </source>
</evidence>
<evidence type="ECO:0000259" key="8">
    <source>
        <dbReference type="Pfam" id="PF17042"/>
    </source>
</evidence>
<evidence type="ECO:0000256" key="1">
    <source>
        <dbReference type="ARBA" id="ARBA00005715"/>
    </source>
</evidence>
<dbReference type="RefSeq" id="WP_274324385.1">
    <property type="nucleotide sequence ID" value="NZ_CP118158.1"/>
</dbReference>
<evidence type="ECO:0000313" key="9">
    <source>
        <dbReference type="EMBL" id="MFC7138771.1"/>
    </source>
</evidence>
<dbReference type="AlphaFoldDB" id="A0ABD5XXQ4"/>
<dbReference type="Pfam" id="PF17042">
    <property type="entry name" value="NBD_C"/>
    <property type="match status" value="1"/>
</dbReference>
<evidence type="ECO:0000256" key="6">
    <source>
        <dbReference type="ARBA" id="ARBA00023277"/>
    </source>
</evidence>
<dbReference type="GeneID" id="78819013"/>
<sequence length="471" mass="50768">MEPDTTDERSIDVHLTFYGDDLTGSTDVMESLALNGMQTVLFFEPPTEEDLEAFENVDAIGVAGTSRSMTPAEMDEALPPVFEQLRQFDSELFHYKVCSTFDSAPDVGSIGHAIDLGTNVFASSTVPIVVAAPDLHPRGRYVAFGNLFATVDGETYRLDRHPTMKDHPVTPMEEADLREHLAEQTAKDIGLVDLLDIEGAESGSPRDAFTTIRDDADVVFFDTVAEEHQSTVGELVWEYCVSRPETVFTVGSSGLEYAITDYLQATGDLAETRSTETLPQEIPTVIVSGSASPVTAEQIDWALEHGFDGHRLDSTRLIDDAVAGDERQAAVQAAIESIDAGRSVILYSARGPNDERIAETEKRAAELQLDETAIGSRLGREQGAILREVLERTTVDRVCVAGGDTSGYAAPALDVYALELLTPLAPGGPLCRASSEDDRFDGLEIALKGGQVGQADYFGLVRDGGELAGAE</sequence>
<dbReference type="InterPro" id="IPR042213">
    <property type="entry name" value="NBD_C_sf"/>
</dbReference>
<evidence type="ECO:0000256" key="4">
    <source>
        <dbReference type="ARBA" id="ARBA00022777"/>
    </source>
</evidence>
<dbReference type="Gene3D" id="3.40.980.20">
    <property type="entry name" value="Four-carbon acid sugar kinase, nucleotide binding domain"/>
    <property type="match status" value="1"/>
</dbReference>
<proteinExistence type="inferred from homology"/>
<dbReference type="Pfam" id="PF07005">
    <property type="entry name" value="SBD_N"/>
    <property type="match status" value="1"/>
</dbReference>
<organism evidence="9 10">
    <name type="scientific">Halosimplex aquaticum</name>
    <dbReference type="NCBI Taxonomy" id="3026162"/>
    <lineage>
        <taxon>Archaea</taxon>
        <taxon>Methanobacteriati</taxon>
        <taxon>Methanobacteriota</taxon>
        <taxon>Stenosarchaea group</taxon>
        <taxon>Halobacteria</taxon>
        <taxon>Halobacteriales</taxon>
        <taxon>Haloarculaceae</taxon>
        <taxon>Halosimplex</taxon>
    </lineage>
</organism>
<dbReference type="GO" id="GO:0016301">
    <property type="term" value="F:kinase activity"/>
    <property type="evidence" value="ECO:0007669"/>
    <property type="project" value="UniProtKB-KW"/>
</dbReference>
<gene>
    <name evidence="9" type="ORF">ACFQMA_02830</name>
</gene>
<dbReference type="InterPro" id="IPR031475">
    <property type="entry name" value="NBD_C"/>
</dbReference>
<comment type="caution">
    <text evidence="9">The sequence shown here is derived from an EMBL/GenBank/DDBJ whole genome shotgun (WGS) entry which is preliminary data.</text>
</comment>
<reference evidence="9 10" key="1">
    <citation type="journal article" date="2019" name="Int. J. Syst. Evol. Microbiol.">
        <title>The Global Catalogue of Microorganisms (GCM) 10K type strain sequencing project: providing services to taxonomists for standard genome sequencing and annotation.</title>
        <authorList>
            <consortium name="The Broad Institute Genomics Platform"/>
            <consortium name="The Broad Institute Genome Sequencing Center for Infectious Disease"/>
            <person name="Wu L."/>
            <person name="Ma J."/>
        </authorList>
    </citation>
    <scope>NUCLEOTIDE SEQUENCE [LARGE SCALE GENOMIC DNA]</scope>
    <source>
        <strain evidence="9 10">XZYJT29</strain>
    </source>
</reference>
<comment type="similarity">
    <text evidence="1">Belongs to the four-carbon acid sugar kinase family.</text>
</comment>
<evidence type="ECO:0000256" key="2">
    <source>
        <dbReference type="ARBA" id="ARBA00022679"/>
    </source>
</evidence>
<keyword evidence="4 9" id="KW-0418">Kinase</keyword>
<evidence type="ECO:0000256" key="5">
    <source>
        <dbReference type="ARBA" id="ARBA00022840"/>
    </source>
</evidence>
<keyword evidence="2 9" id="KW-0808">Transferase</keyword>
<dbReference type="InterPro" id="IPR037051">
    <property type="entry name" value="4-carb_acid_sugar_kinase_N_sf"/>
</dbReference>
<feature type="domain" description="Four-carbon acid sugar kinase nucleotide binding" evidence="8">
    <location>
        <begin position="285"/>
        <end position="458"/>
    </location>
</feature>
<dbReference type="Gene3D" id="3.40.50.10840">
    <property type="entry name" value="Putative sugar-binding, N-terminal domain"/>
    <property type="match status" value="1"/>
</dbReference>
<dbReference type="SUPFAM" id="SSF142764">
    <property type="entry name" value="YgbK-like"/>
    <property type="match status" value="1"/>
</dbReference>
<keyword evidence="10" id="KW-1185">Reference proteome</keyword>
<feature type="domain" description="Four-carbon acid sugar kinase N-terminal" evidence="7">
    <location>
        <begin position="16"/>
        <end position="258"/>
    </location>
</feature>
<dbReference type="Proteomes" id="UP001596432">
    <property type="component" value="Unassembled WGS sequence"/>
</dbReference>
<dbReference type="EMBL" id="JBHTAS010000001">
    <property type="protein sequence ID" value="MFC7138771.1"/>
    <property type="molecule type" value="Genomic_DNA"/>
</dbReference>
<keyword evidence="3" id="KW-0547">Nucleotide-binding</keyword>
<dbReference type="GO" id="GO:0005524">
    <property type="term" value="F:ATP binding"/>
    <property type="evidence" value="ECO:0007669"/>
    <property type="project" value="UniProtKB-KW"/>
</dbReference>
<keyword evidence="6" id="KW-0119">Carbohydrate metabolism</keyword>
<dbReference type="InterPro" id="IPR010737">
    <property type="entry name" value="4-carb_acid_sugar_kinase_N"/>
</dbReference>
<evidence type="ECO:0000313" key="10">
    <source>
        <dbReference type="Proteomes" id="UP001596432"/>
    </source>
</evidence>
<dbReference type="EC" id="2.7.1.-" evidence="9"/>
<evidence type="ECO:0000259" key="7">
    <source>
        <dbReference type="Pfam" id="PF07005"/>
    </source>
</evidence>
<accession>A0ABD5XXQ4</accession>
<name>A0ABD5XXQ4_9EURY</name>
<protein>
    <submittedName>
        <fullName evidence="9">Four-carbon acid sugar kinase family protein</fullName>
        <ecNumber evidence="9">2.7.1.-</ecNumber>
    </submittedName>
</protein>
<keyword evidence="5" id="KW-0067">ATP-binding</keyword>